<evidence type="ECO:0000313" key="2">
    <source>
        <dbReference type="EMBL" id="KAG2484390.1"/>
    </source>
</evidence>
<evidence type="ECO:0000256" key="1">
    <source>
        <dbReference type="SAM" id="MobiDB-lite"/>
    </source>
</evidence>
<keyword evidence="3" id="KW-1185">Reference proteome</keyword>
<accession>A0A836BPS1</accession>
<evidence type="ECO:0000313" key="3">
    <source>
        <dbReference type="Proteomes" id="UP000612055"/>
    </source>
</evidence>
<name>A0A836BPS1_9CHLO</name>
<protein>
    <submittedName>
        <fullName evidence="2">Uncharacterized protein</fullName>
    </submittedName>
</protein>
<reference evidence="2" key="1">
    <citation type="journal article" date="2020" name="bioRxiv">
        <title>Comparative genomics of Chlamydomonas.</title>
        <authorList>
            <person name="Craig R.J."/>
            <person name="Hasan A.R."/>
            <person name="Ness R.W."/>
            <person name="Keightley P.D."/>
        </authorList>
    </citation>
    <scope>NUCLEOTIDE SEQUENCE</scope>
    <source>
        <strain evidence="2">CCAP 11/70</strain>
    </source>
</reference>
<dbReference type="OrthoDB" id="548399at2759"/>
<proteinExistence type="predicted"/>
<dbReference type="AlphaFoldDB" id="A0A836BPS1"/>
<comment type="caution">
    <text evidence="2">The sequence shown here is derived from an EMBL/GenBank/DDBJ whole genome shotgun (WGS) entry which is preliminary data.</text>
</comment>
<sequence>MLARYRSPSGLDLPRGSRARRTGNPIHQFADVVEEQRRRNEAAAPASGLAGLSLAEAAEAAATAPAAGGGAGEEPLGSELLLWDGPLAGVAHQAGQFAVLREGPGAEPPAELAEALAADLDLLAALADTTQDIMFDAGGSESDYAVVPIILEPRPQHAQQQQPGAAACGAGAGPGAGAGVWWSPREVSAVPLTWAEVAASLRIAPELAARMQAPEELATPEAFWSRMVDKYISRLGGGEELQEELLQQGMAGPRRAPEGQGPGGETSSAAAMAAAVRALGGAVSSPVLQVMLGSEALRWNPIPLAWVGRSKRSGAILGLITAVVWT</sequence>
<dbReference type="Proteomes" id="UP000612055">
    <property type="component" value="Unassembled WGS sequence"/>
</dbReference>
<gene>
    <name evidence="2" type="ORF">HYH03_016805</name>
</gene>
<feature type="region of interest" description="Disordered" evidence="1">
    <location>
        <begin position="247"/>
        <end position="268"/>
    </location>
</feature>
<dbReference type="EMBL" id="JAEHOE010000151">
    <property type="protein sequence ID" value="KAG2484390.1"/>
    <property type="molecule type" value="Genomic_DNA"/>
</dbReference>
<organism evidence="2 3">
    <name type="scientific">Edaphochlamys debaryana</name>
    <dbReference type="NCBI Taxonomy" id="47281"/>
    <lineage>
        <taxon>Eukaryota</taxon>
        <taxon>Viridiplantae</taxon>
        <taxon>Chlorophyta</taxon>
        <taxon>core chlorophytes</taxon>
        <taxon>Chlorophyceae</taxon>
        <taxon>CS clade</taxon>
        <taxon>Chlamydomonadales</taxon>
        <taxon>Chlamydomonadales incertae sedis</taxon>
        <taxon>Edaphochlamys</taxon>
    </lineage>
</organism>
<feature type="region of interest" description="Disordered" evidence="1">
    <location>
        <begin position="1"/>
        <end position="26"/>
    </location>
</feature>